<dbReference type="PANTHER" id="PTHR43142:SF1">
    <property type="entry name" value="CARBOXYLIC ESTER HYDROLASE"/>
    <property type="match status" value="1"/>
</dbReference>
<evidence type="ECO:0000256" key="3">
    <source>
        <dbReference type="ARBA" id="ARBA00022801"/>
    </source>
</evidence>
<evidence type="ECO:0000256" key="4">
    <source>
        <dbReference type="ARBA" id="ARBA00023157"/>
    </source>
</evidence>
<proteinExistence type="inferred from homology"/>
<gene>
    <name evidence="8" type="ORF">PSYICH_LOCUS15741</name>
</gene>
<evidence type="ECO:0000256" key="6">
    <source>
        <dbReference type="RuleBase" id="RU361235"/>
    </source>
</evidence>
<keyword evidence="9" id="KW-1185">Reference proteome</keyword>
<dbReference type="InterPro" id="IPR002018">
    <property type="entry name" value="CarbesteraseB"/>
</dbReference>
<protein>
    <recommendedName>
        <fullName evidence="6">Carboxylic ester hydrolase</fullName>
        <ecNumber evidence="6">3.1.1.-</ecNumber>
    </recommendedName>
</protein>
<dbReference type="PROSITE" id="PS00122">
    <property type="entry name" value="CARBOXYLESTERASE_B_1"/>
    <property type="match status" value="1"/>
</dbReference>
<dbReference type="EMBL" id="CAKMHV010000003">
    <property type="protein sequence ID" value="CAH1115870.1"/>
    <property type="molecule type" value="Genomic_DNA"/>
</dbReference>
<dbReference type="EC" id="3.1.1.-" evidence="6"/>
<dbReference type="Pfam" id="PF00135">
    <property type="entry name" value="COesterase"/>
    <property type="match status" value="1"/>
</dbReference>
<evidence type="ECO:0000313" key="8">
    <source>
        <dbReference type="EMBL" id="CAH1115870.1"/>
    </source>
</evidence>
<reference evidence="8" key="1">
    <citation type="submission" date="2022-01" db="EMBL/GenBank/DDBJ databases">
        <authorList>
            <person name="King R."/>
        </authorList>
    </citation>
    <scope>NUCLEOTIDE SEQUENCE</scope>
</reference>
<keyword evidence="4" id="KW-1015">Disulfide bond</keyword>
<dbReference type="Proteomes" id="UP001153636">
    <property type="component" value="Unassembled WGS sequence"/>
</dbReference>
<feature type="domain" description="Carboxylesterase type B" evidence="7">
    <location>
        <begin position="1"/>
        <end position="177"/>
    </location>
</feature>
<keyword evidence="2" id="KW-0719">Serine esterase</keyword>
<keyword evidence="3 6" id="KW-0378">Hydrolase</keyword>
<dbReference type="AlphaFoldDB" id="A0A9P0DFA3"/>
<dbReference type="InterPro" id="IPR029058">
    <property type="entry name" value="AB_hydrolase_fold"/>
</dbReference>
<sequence>MSTEDNEVSGNNGLKDQVMALKWIKNNIKYFGGNPESITLTGISAGGASVHYHYLSPLSRGLFHKGLSQSGTVIQNWALVKHPLSKAQTVARNLHCPTNSTKEMVACLKKTDAKKVILSMTKLYNYFESIPFVIFGPVIEKGNNPFLPEHPYKMLKDGNVYDLPWIAANVKDEGLFPTACRYLHDD</sequence>
<dbReference type="SUPFAM" id="SSF53474">
    <property type="entry name" value="alpha/beta-Hydrolases"/>
    <property type="match status" value="1"/>
</dbReference>
<evidence type="ECO:0000259" key="7">
    <source>
        <dbReference type="Pfam" id="PF00135"/>
    </source>
</evidence>
<name>A0A9P0DFA3_9CUCU</name>
<dbReference type="GO" id="GO:0052689">
    <property type="term" value="F:carboxylic ester hydrolase activity"/>
    <property type="evidence" value="ECO:0007669"/>
    <property type="project" value="UniProtKB-KW"/>
</dbReference>
<evidence type="ECO:0000313" key="9">
    <source>
        <dbReference type="Proteomes" id="UP001153636"/>
    </source>
</evidence>
<dbReference type="Gene3D" id="3.40.50.1820">
    <property type="entry name" value="alpha/beta hydrolase"/>
    <property type="match status" value="1"/>
</dbReference>
<accession>A0A9P0DFA3</accession>
<dbReference type="InterPro" id="IPR019826">
    <property type="entry name" value="Carboxylesterase_B_AS"/>
</dbReference>
<evidence type="ECO:0000256" key="1">
    <source>
        <dbReference type="ARBA" id="ARBA00005964"/>
    </source>
</evidence>
<dbReference type="PANTHER" id="PTHR43142">
    <property type="entry name" value="CARBOXYLIC ESTER HYDROLASE"/>
    <property type="match status" value="1"/>
</dbReference>
<comment type="similarity">
    <text evidence="1 6">Belongs to the type-B carboxylesterase/lipase family.</text>
</comment>
<comment type="caution">
    <text evidence="8">The sequence shown here is derived from an EMBL/GenBank/DDBJ whole genome shotgun (WGS) entry which is preliminary data.</text>
</comment>
<dbReference type="OrthoDB" id="6846267at2759"/>
<evidence type="ECO:0000256" key="5">
    <source>
        <dbReference type="ARBA" id="ARBA00023180"/>
    </source>
</evidence>
<organism evidence="8 9">
    <name type="scientific">Psylliodes chrysocephalus</name>
    <dbReference type="NCBI Taxonomy" id="3402493"/>
    <lineage>
        <taxon>Eukaryota</taxon>
        <taxon>Metazoa</taxon>
        <taxon>Ecdysozoa</taxon>
        <taxon>Arthropoda</taxon>
        <taxon>Hexapoda</taxon>
        <taxon>Insecta</taxon>
        <taxon>Pterygota</taxon>
        <taxon>Neoptera</taxon>
        <taxon>Endopterygota</taxon>
        <taxon>Coleoptera</taxon>
        <taxon>Polyphaga</taxon>
        <taxon>Cucujiformia</taxon>
        <taxon>Chrysomeloidea</taxon>
        <taxon>Chrysomelidae</taxon>
        <taxon>Galerucinae</taxon>
        <taxon>Alticini</taxon>
        <taxon>Psylliodes</taxon>
    </lineage>
</organism>
<evidence type="ECO:0000256" key="2">
    <source>
        <dbReference type="ARBA" id="ARBA00022487"/>
    </source>
</evidence>
<keyword evidence="5" id="KW-0325">Glycoprotein</keyword>